<accession>A0AAX6FSA4</accession>
<dbReference type="Proteomes" id="UP001140949">
    <property type="component" value="Unassembled WGS sequence"/>
</dbReference>
<dbReference type="EMBL" id="JANAVB010026264">
    <property type="protein sequence ID" value="KAJ6819286.1"/>
    <property type="molecule type" value="Genomic_DNA"/>
</dbReference>
<comment type="caution">
    <text evidence="1">The sequence shown here is derived from an EMBL/GenBank/DDBJ whole genome shotgun (WGS) entry which is preliminary data.</text>
</comment>
<sequence>MFGPVCVSETLSISCPRMLDYCESGSECCQFNRLQMGLGAQA</sequence>
<keyword evidence="2" id="KW-1185">Reference proteome</keyword>
<proteinExistence type="predicted"/>
<organism evidence="1 2">
    <name type="scientific">Iris pallida</name>
    <name type="common">Sweet iris</name>
    <dbReference type="NCBI Taxonomy" id="29817"/>
    <lineage>
        <taxon>Eukaryota</taxon>
        <taxon>Viridiplantae</taxon>
        <taxon>Streptophyta</taxon>
        <taxon>Embryophyta</taxon>
        <taxon>Tracheophyta</taxon>
        <taxon>Spermatophyta</taxon>
        <taxon>Magnoliopsida</taxon>
        <taxon>Liliopsida</taxon>
        <taxon>Asparagales</taxon>
        <taxon>Iridaceae</taxon>
        <taxon>Iridoideae</taxon>
        <taxon>Irideae</taxon>
        <taxon>Iris</taxon>
    </lineage>
</organism>
<name>A0AAX6FSA4_IRIPA</name>
<gene>
    <name evidence="1" type="ORF">M6B38_403475</name>
</gene>
<protein>
    <submittedName>
        <fullName evidence="1">Uncharacterized protein</fullName>
    </submittedName>
</protein>
<dbReference type="AlphaFoldDB" id="A0AAX6FSA4"/>
<reference evidence="1" key="2">
    <citation type="submission" date="2023-04" db="EMBL/GenBank/DDBJ databases">
        <authorList>
            <person name="Bruccoleri R.E."/>
            <person name="Oakeley E.J."/>
            <person name="Faust A.-M."/>
            <person name="Dessus-Babus S."/>
            <person name="Altorfer M."/>
            <person name="Burckhardt D."/>
            <person name="Oertli M."/>
            <person name="Naumann U."/>
            <person name="Petersen F."/>
            <person name="Wong J."/>
        </authorList>
    </citation>
    <scope>NUCLEOTIDE SEQUENCE</scope>
    <source>
        <strain evidence="1">GSM-AAB239-AS_SAM_17_03QT</strain>
        <tissue evidence="1">Leaf</tissue>
    </source>
</reference>
<evidence type="ECO:0000313" key="1">
    <source>
        <dbReference type="EMBL" id="KAJ6819286.1"/>
    </source>
</evidence>
<evidence type="ECO:0000313" key="2">
    <source>
        <dbReference type="Proteomes" id="UP001140949"/>
    </source>
</evidence>
<reference evidence="1" key="1">
    <citation type="journal article" date="2023" name="GigaByte">
        <title>Genome assembly of the bearded iris, Iris pallida Lam.</title>
        <authorList>
            <person name="Bruccoleri R.E."/>
            <person name="Oakeley E.J."/>
            <person name="Faust A.M.E."/>
            <person name="Altorfer M."/>
            <person name="Dessus-Babus S."/>
            <person name="Burckhardt D."/>
            <person name="Oertli M."/>
            <person name="Naumann U."/>
            <person name="Petersen F."/>
            <person name="Wong J."/>
        </authorList>
    </citation>
    <scope>NUCLEOTIDE SEQUENCE</scope>
    <source>
        <strain evidence="1">GSM-AAB239-AS_SAM_17_03QT</strain>
    </source>
</reference>